<evidence type="ECO:0000256" key="8">
    <source>
        <dbReference type="SAM" id="Coils"/>
    </source>
</evidence>
<evidence type="ECO:0000256" key="2">
    <source>
        <dbReference type="ARBA" id="ARBA00022490"/>
    </source>
</evidence>
<keyword evidence="3 6" id="KW-0547">Nucleotide-binding</keyword>
<evidence type="ECO:0000256" key="3">
    <source>
        <dbReference type="ARBA" id="ARBA00022741"/>
    </source>
</evidence>
<proteinExistence type="inferred from homology"/>
<feature type="domain" description="Kinesin motor" evidence="10">
    <location>
        <begin position="18"/>
        <end position="374"/>
    </location>
</feature>
<feature type="coiled-coil region" evidence="8">
    <location>
        <begin position="848"/>
        <end position="894"/>
    </location>
</feature>
<dbReference type="GO" id="GO:0051231">
    <property type="term" value="P:spindle elongation"/>
    <property type="evidence" value="ECO:0007669"/>
    <property type="project" value="TreeGrafter"/>
</dbReference>
<dbReference type="GO" id="GO:0003777">
    <property type="term" value="F:microtubule motor activity"/>
    <property type="evidence" value="ECO:0007669"/>
    <property type="project" value="InterPro"/>
</dbReference>
<dbReference type="InterPro" id="IPR036961">
    <property type="entry name" value="Kinesin_motor_dom_sf"/>
</dbReference>
<evidence type="ECO:0000256" key="4">
    <source>
        <dbReference type="ARBA" id="ARBA00022840"/>
    </source>
</evidence>
<dbReference type="InterPro" id="IPR027417">
    <property type="entry name" value="P-loop_NTPase"/>
</dbReference>
<evidence type="ECO:0000313" key="12">
    <source>
        <dbReference type="Proteomes" id="UP001295684"/>
    </source>
</evidence>
<dbReference type="InterPro" id="IPR001752">
    <property type="entry name" value="Kinesin_motor_dom"/>
</dbReference>
<dbReference type="CDD" id="cd00106">
    <property type="entry name" value="KISc"/>
    <property type="match status" value="1"/>
</dbReference>
<dbReference type="Pfam" id="PF00225">
    <property type="entry name" value="Kinesin"/>
    <property type="match status" value="1"/>
</dbReference>
<dbReference type="PANTHER" id="PTHR47969:SF15">
    <property type="entry name" value="CHROMOSOME-ASSOCIATED KINESIN KIF4A-RELATED"/>
    <property type="match status" value="1"/>
</dbReference>
<feature type="binding site" evidence="6">
    <location>
        <begin position="114"/>
        <end position="121"/>
    </location>
    <ligand>
        <name>ATP</name>
        <dbReference type="ChEBI" id="CHEBI:30616"/>
    </ligand>
</feature>
<reference evidence="11" key="1">
    <citation type="submission" date="2023-07" db="EMBL/GenBank/DDBJ databases">
        <authorList>
            <consortium name="AG Swart"/>
            <person name="Singh M."/>
            <person name="Singh A."/>
            <person name="Seah K."/>
            <person name="Emmerich C."/>
        </authorList>
    </citation>
    <scope>NUCLEOTIDE SEQUENCE</scope>
    <source>
        <strain evidence="11">DP1</strain>
    </source>
</reference>
<evidence type="ECO:0000313" key="11">
    <source>
        <dbReference type="EMBL" id="CAI2382956.1"/>
    </source>
</evidence>
<comment type="subcellular location">
    <subcellularLocation>
        <location evidence="1">Cytoplasm</location>
    </subcellularLocation>
</comment>
<feature type="compositionally biased region" description="Polar residues" evidence="9">
    <location>
        <begin position="541"/>
        <end position="556"/>
    </location>
</feature>
<accession>A0AAD2D806</accession>
<dbReference type="GO" id="GO:0005874">
    <property type="term" value="C:microtubule"/>
    <property type="evidence" value="ECO:0007669"/>
    <property type="project" value="UniProtKB-KW"/>
</dbReference>
<organism evidence="11 12">
    <name type="scientific">Euplotes crassus</name>
    <dbReference type="NCBI Taxonomy" id="5936"/>
    <lineage>
        <taxon>Eukaryota</taxon>
        <taxon>Sar</taxon>
        <taxon>Alveolata</taxon>
        <taxon>Ciliophora</taxon>
        <taxon>Intramacronucleata</taxon>
        <taxon>Spirotrichea</taxon>
        <taxon>Hypotrichia</taxon>
        <taxon>Euplotida</taxon>
        <taxon>Euplotidae</taxon>
        <taxon>Moneuplotes</taxon>
    </lineage>
</organism>
<keyword evidence="5 8" id="KW-0175">Coiled coil</keyword>
<comment type="caution">
    <text evidence="11">The sequence shown here is derived from an EMBL/GenBank/DDBJ whole genome shotgun (WGS) entry which is preliminary data.</text>
</comment>
<keyword evidence="4 6" id="KW-0067">ATP-binding</keyword>
<dbReference type="Proteomes" id="UP001295684">
    <property type="component" value="Unassembled WGS sequence"/>
</dbReference>
<dbReference type="GO" id="GO:0008017">
    <property type="term" value="F:microtubule binding"/>
    <property type="evidence" value="ECO:0007669"/>
    <property type="project" value="InterPro"/>
</dbReference>
<feature type="region of interest" description="Disordered" evidence="9">
    <location>
        <begin position="541"/>
        <end position="564"/>
    </location>
</feature>
<gene>
    <name evidence="11" type="ORF">ECRASSUSDP1_LOCUS24447</name>
</gene>
<dbReference type="SMART" id="SM00129">
    <property type="entry name" value="KISc"/>
    <property type="match status" value="1"/>
</dbReference>
<dbReference type="GO" id="GO:0007052">
    <property type="term" value="P:mitotic spindle organization"/>
    <property type="evidence" value="ECO:0007669"/>
    <property type="project" value="TreeGrafter"/>
</dbReference>
<protein>
    <recommendedName>
        <fullName evidence="7">Kinesin-like protein</fullName>
    </recommendedName>
</protein>
<evidence type="ECO:0000256" key="9">
    <source>
        <dbReference type="SAM" id="MobiDB-lite"/>
    </source>
</evidence>
<keyword evidence="7" id="KW-0493">Microtubule</keyword>
<sequence length="903" mass="104549">MEEERKLEEVVGEKKNERIQVAVRCRPFLKNDINRGDLGQLSSRWEPKGERGATTVFCDPEKNTIKVSDLTHVVESRYDKIFDQDSTQHEVFDFMKPGLNDLLTGINCTVFAYGQTGSGKTHTMFGPKWEESVASRLSGGMKNDFFSNIDNHGIIPRTISHLFSTVDMKKHTLYCSFIQIYNEKLYDLLQDPEIEHPLDIREDKNAGIFVEGLTEYVVEKDRDCFILLKRGERNRVTRSTFMNAASSRSHSIFQLLLESNKMDSDGMLMRAKLNLCDLAGSEKINKEEIMNEQHFEELKTINLSLTTLGKVISVLGKKQSKKHIPYRDSKITRFLQDSLGGRTKTFLVAAVSPGEDCVEETISTLKFADRAKQVMVRAKANTFKGSDDALVKRLQKEILHLRDILNIRRKGGQGELAEQLMQLKQENSLLKERNIDFKDVEKLMQENKYMKLELQKFMSNTNTSQNFNQNKNEGEDPTDNVGFTQYNTHQQWNEDEEAKPLSNGISHTKKPLKMQLDQSDAIGKENNNNFEQYRYSRSSFRQGNHFSPRETTNSGNDMFPSLVPNAPLSKMLENKLTPKKSRSNNSTNFSNFQMGSAHLKDHLSKKGRCPLCTLPLPCKHYNDISELPKLPPSKYDYTVPKVSESMPPISNTMRGSTLENQHFSGKGSDMRTTSPVGIPDIFNPQSYPPGAFSSRSSQKVSSFLNTQMSNENKIECYKEKRPQKDFEMFLGREKEQGLNANVRVRGRSNIVDTKQGNLLQSIQEQREEEHRKKELQQAKKRIKTLNKLEDFRQKKLEEEIFKLEQERRLKDKQIRKQKRKDAKRHQYFARQKAKIGQYQFDKAEKFIEQKEKEEKKRKMEQMKFLKRKDDLIKLKAENGKNKEKEAELKDLMKDDLFEDTFLD</sequence>
<dbReference type="GO" id="GO:0005737">
    <property type="term" value="C:cytoplasm"/>
    <property type="evidence" value="ECO:0007669"/>
    <property type="project" value="UniProtKB-SubCell"/>
</dbReference>
<keyword evidence="2" id="KW-0963">Cytoplasm</keyword>
<evidence type="ECO:0000256" key="1">
    <source>
        <dbReference type="ARBA" id="ARBA00004496"/>
    </source>
</evidence>
<dbReference type="EMBL" id="CAMPGE010025175">
    <property type="protein sequence ID" value="CAI2382956.1"/>
    <property type="molecule type" value="Genomic_DNA"/>
</dbReference>
<dbReference type="PRINTS" id="PR00380">
    <property type="entry name" value="KINESINHEAVY"/>
</dbReference>
<name>A0AAD2D806_EUPCR</name>
<dbReference type="InterPro" id="IPR019821">
    <property type="entry name" value="Kinesin_motor_CS"/>
</dbReference>
<evidence type="ECO:0000256" key="5">
    <source>
        <dbReference type="ARBA" id="ARBA00023054"/>
    </source>
</evidence>
<dbReference type="InterPro" id="IPR027640">
    <property type="entry name" value="Kinesin-like_fam"/>
</dbReference>
<dbReference type="PANTHER" id="PTHR47969">
    <property type="entry name" value="CHROMOSOME-ASSOCIATED KINESIN KIF4A-RELATED"/>
    <property type="match status" value="1"/>
</dbReference>
<dbReference type="GO" id="GO:0007018">
    <property type="term" value="P:microtubule-based movement"/>
    <property type="evidence" value="ECO:0007669"/>
    <property type="project" value="InterPro"/>
</dbReference>
<dbReference type="PROSITE" id="PS50067">
    <property type="entry name" value="KINESIN_MOTOR_2"/>
    <property type="match status" value="1"/>
</dbReference>
<evidence type="ECO:0000256" key="7">
    <source>
        <dbReference type="RuleBase" id="RU000394"/>
    </source>
</evidence>
<dbReference type="GO" id="GO:0005875">
    <property type="term" value="C:microtubule associated complex"/>
    <property type="evidence" value="ECO:0007669"/>
    <property type="project" value="TreeGrafter"/>
</dbReference>
<evidence type="ECO:0000256" key="6">
    <source>
        <dbReference type="PROSITE-ProRule" id="PRU00283"/>
    </source>
</evidence>
<keyword evidence="12" id="KW-1185">Reference proteome</keyword>
<dbReference type="SUPFAM" id="SSF52540">
    <property type="entry name" value="P-loop containing nucleoside triphosphate hydrolases"/>
    <property type="match status" value="1"/>
</dbReference>
<dbReference type="AlphaFoldDB" id="A0AAD2D806"/>
<evidence type="ECO:0000259" key="10">
    <source>
        <dbReference type="PROSITE" id="PS50067"/>
    </source>
</evidence>
<dbReference type="GO" id="GO:0005524">
    <property type="term" value="F:ATP binding"/>
    <property type="evidence" value="ECO:0007669"/>
    <property type="project" value="UniProtKB-UniRule"/>
</dbReference>
<feature type="coiled-coil region" evidence="8">
    <location>
        <begin position="759"/>
        <end position="813"/>
    </location>
</feature>
<keyword evidence="6 7" id="KW-0505">Motor protein</keyword>
<dbReference type="Gene3D" id="3.40.850.10">
    <property type="entry name" value="Kinesin motor domain"/>
    <property type="match status" value="1"/>
</dbReference>
<comment type="similarity">
    <text evidence="6 7">Belongs to the TRAFAC class myosin-kinesin ATPase superfamily. Kinesin family.</text>
</comment>
<dbReference type="PROSITE" id="PS00411">
    <property type="entry name" value="KINESIN_MOTOR_1"/>
    <property type="match status" value="1"/>
</dbReference>